<dbReference type="InterPro" id="IPR055915">
    <property type="entry name" value="DUF7492"/>
</dbReference>
<feature type="domain" description="DUF7492" evidence="3">
    <location>
        <begin position="95"/>
        <end position="293"/>
    </location>
</feature>
<comment type="caution">
    <text evidence="4">The sequence shown here is derived from an EMBL/GenBank/DDBJ whole genome shotgun (WGS) entry which is preliminary data.</text>
</comment>
<protein>
    <recommendedName>
        <fullName evidence="3">DUF7492 domain-containing protein</fullName>
    </recommendedName>
</protein>
<dbReference type="Pfam" id="PF24320">
    <property type="entry name" value="DUF7492"/>
    <property type="match status" value="2"/>
</dbReference>
<evidence type="ECO:0000256" key="1">
    <source>
        <dbReference type="SAM" id="MobiDB-lite"/>
    </source>
</evidence>
<sequence length="670" mass="68429">MQKSAACALMALALIITPSSAHSWVEQMMVIAPNGSFTGNPGYCRNNTMRTVPGFSDLLMVHILPGQGQPSIEERQAPSPSISAPAAGTSTAFSDTMSILPTDPMCKKTQQTQMQSNGSPRLQAAPGANIALRYQENGHVTLPQNQPGKQANRGTVYIYGTTQPKPDEIFLDVFKQWNAAGTGGDKRGVLLATQPFDDGQCYQTNSGNISTARQAQYPHQASQLMGANLWCQNDIQIPADAPSGQPYTLYWVWNWPTMPGVDPNLPNGKAEIYTTCMDVDIQGTNATSARRDLNERQAPPAAPASAASGVDLNNYAIPKYLAQLATPGAQSAQPAQATPASPMAPTNAAQSATDAQAASGFMSYLSTAVGAEPSVGACSAAAAVPVTVTVTPPAVTVYASAESPTTMATVVLPTVTVTVTTSNVASISVPAGTQAAAQAPAPVASSPAQASAPAQPTSIVTIFSTSIIPVPAPTVQAGAQISSPIAALTTSSSTVYMASTPVQIGSQVASPSPNTVASSPAQAPAQSHPVTSSTTSSTPSIPPTVLVFAPPVTSGTPPPLTPVVSASSAASPTPLIPSVASNMANELSFTGPTSAATSSVSLSIANAISFSGTASAIPLAPTPSSTYQNAAASSGFPAPYQNTTSPSSSCPNKCKLKKRSLLLDNHVHHH</sequence>
<feature type="chain" id="PRO_5041415768" description="DUF7492 domain-containing protein" evidence="2">
    <location>
        <begin position="22"/>
        <end position="670"/>
    </location>
</feature>
<dbReference type="Proteomes" id="UP001166286">
    <property type="component" value="Unassembled WGS sequence"/>
</dbReference>
<feature type="compositionally biased region" description="Low complexity" evidence="1">
    <location>
        <begin position="517"/>
        <end position="539"/>
    </location>
</feature>
<feature type="signal peptide" evidence="2">
    <location>
        <begin position="1"/>
        <end position="21"/>
    </location>
</feature>
<dbReference type="EMBL" id="JAFEKC020000019">
    <property type="protein sequence ID" value="KAK0508873.1"/>
    <property type="molecule type" value="Genomic_DNA"/>
</dbReference>
<feature type="domain" description="DUF7492" evidence="3">
    <location>
        <begin position="20"/>
        <end position="71"/>
    </location>
</feature>
<proteinExistence type="predicted"/>
<gene>
    <name evidence="4" type="ORF">JMJ35_008244</name>
</gene>
<evidence type="ECO:0000313" key="5">
    <source>
        <dbReference type="Proteomes" id="UP001166286"/>
    </source>
</evidence>
<dbReference type="AlphaFoldDB" id="A0AA39UYJ6"/>
<evidence type="ECO:0000259" key="3">
    <source>
        <dbReference type="Pfam" id="PF24320"/>
    </source>
</evidence>
<evidence type="ECO:0000256" key="2">
    <source>
        <dbReference type="SAM" id="SignalP"/>
    </source>
</evidence>
<accession>A0AA39UYJ6</accession>
<keyword evidence="2" id="KW-0732">Signal</keyword>
<feature type="region of interest" description="Disordered" evidence="1">
    <location>
        <begin position="507"/>
        <end position="542"/>
    </location>
</feature>
<feature type="compositionally biased region" description="Polar residues" evidence="1">
    <location>
        <begin position="507"/>
        <end position="516"/>
    </location>
</feature>
<feature type="compositionally biased region" description="Low complexity" evidence="1">
    <location>
        <begin position="77"/>
        <end position="89"/>
    </location>
</feature>
<feature type="region of interest" description="Disordered" evidence="1">
    <location>
        <begin position="331"/>
        <end position="351"/>
    </location>
</feature>
<keyword evidence="5" id="KW-1185">Reference proteome</keyword>
<reference evidence="4" key="1">
    <citation type="submission" date="2023-03" db="EMBL/GenBank/DDBJ databases">
        <title>Complete genome of Cladonia borealis.</title>
        <authorList>
            <person name="Park H."/>
        </authorList>
    </citation>
    <scope>NUCLEOTIDE SEQUENCE</scope>
    <source>
        <strain evidence="4">ANT050790</strain>
    </source>
</reference>
<feature type="region of interest" description="Disordered" evidence="1">
    <location>
        <begin position="69"/>
        <end position="89"/>
    </location>
</feature>
<organism evidence="4 5">
    <name type="scientific">Cladonia borealis</name>
    <dbReference type="NCBI Taxonomy" id="184061"/>
    <lineage>
        <taxon>Eukaryota</taxon>
        <taxon>Fungi</taxon>
        <taxon>Dikarya</taxon>
        <taxon>Ascomycota</taxon>
        <taxon>Pezizomycotina</taxon>
        <taxon>Lecanoromycetes</taxon>
        <taxon>OSLEUM clade</taxon>
        <taxon>Lecanoromycetidae</taxon>
        <taxon>Lecanorales</taxon>
        <taxon>Lecanorineae</taxon>
        <taxon>Cladoniaceae</taxon>
        <taxon>Cladonia</taxon>
    </lineage>
</organism>
<name>A0AA39UYJ6_9LECA</name>
<evidence type="ECO:0000313" key="4">
    <source>
        <dbReference type="EMBL" id="KAK0508873.1"/>
    </source>
</evidence>
<dbReference type="Gene3D" id="2.70.50.70">
    <property type="match status" value="1"/>
</dbReference>